<dbReference type="Gene3D" id="2.60.40.1120">
    <property type="entry name" value="Carboxypeptidase-like, regulatory domain"/>
    <property type="match status" value="1"/>
</dbReference>
<dbReference type="Gene3D" id="1.20.5.320">
    <property type="entry name" value="6-Phosphogluconate Dehydrogenase, domain 3"/>
    <property type="match status" value="1"/>
</dbReference>
<sequence>MPIISGILRDGAGIPLTGCVIKLRSVRTSRDVLATTVACISTNTGQYHIDVLPGQYEVSLRYEGAITESRVGIIHVHDDSPDGTLNSFLNAKNSDTRPEALRQFDALVQRAETAADTSGSGADSAAASAAVAGQYAEAAKTHAKQAAASEEAAGGYAQAAAGSASAAGSSAAQAAESHAGAQQALEEARLIAKTPGPQGEPGPQGPKGDTGPQGPQGIPGRDGIQPDAVAACIYRGELGDTDLNTVVTEGVWQQSNRSYITTDRNYPDYPSVEIAGLLQVSALRDTWGPVILQTFRTSTGMTADRRGSYSSGRWNFSGWIIHNYVNINPAPGDVGTYDLAFLPSVWADDTFMKTGIVEGNHLQTAEITNNETLTQKVLRVSMADHSGRWKFMRRYFYSDKGKNLLGYYGLFLRIK</sequence>
<dbReference type="EMBL" id="AAKHQI010000137">
    <property type="protein sequence ID" value="ECR8721585.1"/>
    <property type="molecule type" value="Genomic_DNA"/>
</dbReference>
<evidence type="ECO:0000313" key="3">
    <source>
        <dbReference type="EMBL" id="ECR8721585.1"/>
    </source>
</evidence>
<dbReference type="InterPro" id="IPR008969">
    <property type="entry name" value="CarboxyPept-like_regulatory"/>
</dbReference>
<feature type="region of interest" description="Disordered" evidence="1">
    <location>
        <begin position="193"/>
        <end position="224"/>
    </location>
</feature>
<dbReference type="InterPro" id="IPR013609">
    <property type="entry name" value="Stf-like_N"/>
</dbReference>
<evidence type="ECO:0000259" key="2">
    <source>
        <dbReference type="Pfam" id="PF08400"/>
    </source>
</evidence>
<reference evidence="3" key="1">
    <citation type="submission" date="2019-09" db="EMBL/GenBank/DDBJ databases">
        <authorList>
            <consortium name="PulseNet: The National Subtyping Network for Foodborne Disease Surveillance"/>
            <person name="Tarr C.L."/>
            <person name="Trees E."/>
            <person name="Katz L.S."/>
            <person name="Carleton-Romer H.A."/>
            <person name="Stroika S."/>
            <person name="Kucerova Z."/>
            <person name="Roache K.F."/>
            <person name="Sabol A.L."/>
            <person name="Besser J."/>
            <person name="Gerner-Smidt P."/>
        </authorList>
    </citation>
    <scope>NUCLEOTIDE SEQUENCE</scope>
    <source>
        <strain evidence="3">PNUSAS096971</strain>
    </source>
</reference>
<feature type="domain" description="Lambda-like tail fibre protein N-terminal" evidence="2">
    <location>
        <begin position="3"/>
        <end position="128"/>
    </location>
</feature>
<protein>
    <recommendedName>
        <fullName evidence="2">Lambda-like tail fibre protein N-terminal domain-containing protein</fullName>
    </recommendedName>
</protein>
<accession>A0A5Z3XDU4</accession>
<evidence type="ECO:0000256" key="1">
    <source>
        <dbReference type="SAM" id="MobiDB-lite"/>
    </source>
</evidence>
<gene>
    <name evidence="3" type="ORF">F2E69_18270</name>
</gene>
<dbReference type="AlphaFoldDB" id="A0A5Z3XDU4"/>
<name>A0A5Z3XDU4_SALER</name>
<organism evidence="3">
    <name type="scientific">Salmonella enterica</name>
    <name type="common">Salmonella choleraesuis</name>
    <dbReference type="NCBI Taxonomy" id="28901"/>
    <lineage>
        <taxon>Bacteria</taxon>
        <taxon>Pseudomonadati</taxon>
        <taxon>Pseudomonadota</taxon>
        <taxon>Gammaproteobacteria</taxon>
        <taxon>Enterobacterales</taxon>
        <taxon>Enterobacteriaceae</taxon>
        <taxon>Salmonella</taxon>
    </lineage>
</organism>
<dbReference type="CDD" id="cd19958">
    <property type="entry name" value="pyocin_knob"/>
    <property type="match status" value="1"/>
</dbReference>
<proteinExistence type="predicted"/>
<dbReference type="Pfam" id="PF08400">
    <property type="entry name" value="phage_tail_N"/>
    <property type="match status" value="1"/>
</dbReference>
<comment type="caution">
    <text evidence="3">The sequence shown here is derived from an EMBL/GenBank/DDBJ whole genome shotgun (WGS) entry which is preliminary data.</text>
</comment>
<dbReference type="SUPFAM" id="SSF49464">
    <property type="entry name" value="Carboxypeptidase regulatory domain-like"/>
    <property type="match status" value="1"/>
</dbReference>